<dbReference type="InterPro" id="IPR022041">
    <property type="entry name" value="Methyltransf_FA"/>
</dbReference>
<feature type="domain" description="Cadherin" evidence="3">
    <location>
        <begin position="4772"/>
        <end position="4903"/>
    </location>
</feature>
<feature type="domain" description="Cadherin" evidence="3">
    <location>
        <begin position="3006"/>
        <end position="3103"/>
    </location>
</feature>
<feature type="domain" description="Cadherin" evidence="3">
    <location>
        <begin position="1641"/>
        <end position="1737"/>
    </location>
</feature>
<dbReference type="PRINTS" id="PR00205">
    <property type="entry name" value="CADHERIN"/>
</dbReference>
<dbReference type="SMART" id="SM00736">
    <property type="entry name" value="CADG"/>
    <property type="match status" value="2"/>
</dbReference>
<protein>
    <recommendedName>
        <fullName evidence="3">Cadherin domain-containing protein</fullName>
    </recommendedName>
</protein>
<feature type="domain" description="Cadherin" evidence="3">
    <location>
        <begin position="1017"/>
        <end position="1120"/>
    </location>
</feature>
<feature type="domain" description="Cadherin" evidence="3">
    <location>
        <begin position="278"/>
        <end position="375"/>
    </location>
</feature>
<feature type="domain" description="Cadherin" evidence="3">
    <location>
        <begin position="3801"/>
        <end position="3869"/>
    </location>
</feature>
<evidence type="ECO:0000256" key="1">
    <source>
        <dbReference type="ARBA" id="ARBA00022692"/>
    </source>
</evidence>
<dbReference type="GO" id="GO:0007156">
    <property type="term" value="P:homophilic cell adhesion via plasma membrane adhesion molecules"/>
    <property type="evidence" value="ECO:0007669"/>
    <property type="project" value="InterPro"/>
</dbReference>
<feature type="domain" description="Cadherin" evidence="3">
    <location>
        <begin position="1847"/>
        <end position="1941"/>
    </location>
</feature>
<gene>
    <name evidence="4" type="ORF">FNF29_05292</name>
</gene>
<dbReference type="Gene3D" id="2.60.40.60">
    <property type="entry name" value="Cadherins"/>
    <property type="match status" value="41"/>
</dbReference>
<feature type="domain" description="Cadherin" evidence="3">
    <location>
        <begin position="2499"/>
        <end position="2563"/>
    </location>
</feature>
<feature type="domain" description="Cadherin" evidence="3">
    <location>
        <begin position="1316"/>
        <end position="1422"/>
    </location>
</feature>
<feature type="domain" description="Cadherin" evidence="3">
    <location>
        <begin position="4204"/>
        <end position="4322"/>
    </location>
</feature>
<feature type="domain" description="Cadherin" evidence="3">
    <location>
        <begin position="376"/>
        <end position="481"/>
    </location>
</feature>
<dbReference type="SUPFAM" id="SSF49313">
    <property type="entry name" value="Cadherin-like"/>
    <property type="match status" value="38"/>
</dbReference>
<keyword evidence="1" id="KW-0812">Transmembrane</keyword>
<evidence type="ECO:0000256" key="2">
    <source>
        <dbReference type="ARBA" id="ARBA00022989"/>
    </source>
</evidence>
<dbReference type="InterPro" id="IPR015919">
    <property type="entry name" value="Cadherin-like_sf"/>
</dbReference>
<feature type="domain" description="Cadherin" evidence="3">
    <location>
        <begin position="4547"/>
        <end position="4651"/>
    </location>
</feature>
<feature type="domain" description="Cadherin" evidence="3">
    <location>
        <begin position="2063"/>
        <end position="2172"/>
    </location>
</feature>
<feature type="domain" description="Cadherin" evidence="3">
    <location>
        <begin position="3210"/>
        <end position="3309"/>
    </location>
</feature>
<organism evidence="4 5">
    <name type="scientific">Cafeteria roenbergensis</name>
    <name type="common">Marine flagellate</name>
    <dbReference type="NCBI Taxonomy" id="33653"/>
    <lineage>
        <taxon>Eukaryota</taxon>
        <taxon>Sar</taxon>
        <taxon>Stramenopiles</taxon>
        <taxon>Bigyra</taxon>
        <taxon>Opalozoa</taxon>
        <taxon>Bicosoecida</taxon>
        <taxon>Cafeteriaceae</taxon>
        <taxon>Cafeteria</taxon>
    </lineage>
</organism>
<feature type="domain" description="Cadherin" evidence="3">
    <location>
        <begin position="2894"/>
        <end position="3000"/>
    </location>
</feature>
<feature type="domain" description="Cadherin" evidence="3">
    <location>
        <begin position="1220"/>
        <end position="1317"/>
    </location>
</feature>
<dbReference type="InterPro" id="IPR006644">
    <property type="entry name" value="Cadg"/>
</dbReference>
<feature type="domain" description="Cadherin" evidence="3">
    <location>
        <begin position="4435"/>
        <end position="4539"/>
    </location>
</feature>
<feature type="domain" description="Cadherin" evidence="3">
    <location>
        <begin position="2794"/>
        <end position="2895"/>
    </location>
</feature>
<proteinExistence type="predicted"/>
<keyword evidence="2" id="KW-1133">Transmembrane helix</keyword>
<accession>A0A5A8CC96</accession>
<dbReference type="Pfam" id="PF12248">
    <property type="entry name" value="Methyltransf_FA"/>
    <property type="match status" value="1"/>
</dbReference>
<dbReference type="PANTHER" id="PTHR24026:SF126">
    <property type="entry name" value="PROTOCADHERIN FAT 4"/>
    <property type="match status" value="1"/>
</dbReference>
<keyword evidence="5" id="KW-1185">Reference proteome</keyword>
<dbReference type="InterPro" id="IPR002126">
    <property type="entry name" value="Cadherin-like_dom"/>
</dbReference>
<feature type="domain" description="Cadherin" evidence="3">
    <location>
        <begin position="3310"/>
        <end position="3425"/>
    </location>
</feature>
<feature type="domain" description="Cadherin" evidence="3">
    <location>
        <begin position="1736"/>
        <end position="1839"/>
    </location>
</feature>
<feature type="domain" description="Cadherin" evidence="3">
    <location>
        <begin position="3532"/>
        <end position="3607"/>
    </location>
</feature>
<feature type="domain" description="Cadherin" evidence="3">
    <location>
        <begin position="3878"/>
        <end position="3984"/>
    </location>
</feature>
<dbReference type="Pfam" id="PF17963">
    <property type="entry name" value="Big_9"/>
    <property type="match status" value="1"/>
</dbReference>
<feature type="domain" description="Cadherin" evidence="3">
    <location>
        <begin position="4329"/>
        <end position="4436"/>
    </location>
</feature>
<name>A0A5A8CC96_CAFRO</name>
<feature type="domain" description="Cadherin" evidence="3">
    <location>
        <begin position="3425"/>
        <end position="3531"/>
    </location>
</feature>
<evidence type="ECO:0000313" key="5">
    <source>
        <dbReference type="Proteomes" id="UP000323011"/>
    </source>
</evidence>
<keyword evidence="2" id="KW-0472">Membrane</keyword>
<comment type="caution">
    <text evidence="4">The sequence shown here is derived from an EMBL/GenBank/DDBJ whole genome shotgun (WGS) entry which is preliminary data.</text>
</comment>
<feature type="domain" description="Cadherin" evidence="3">
    <location>
        <begin position="676"/>
        <end position="785"/>
    </location>
</feature>
<evidence type="ECO:0000313" key="4">
    <source>
        <dbReference type="EMBL" id="KAA0150279.1"/>
    </source>
</evidence>
<dbReference type="SMART" id="SM00112">
    <property type="entry name" value="CA"/>
    <property type="match status" value="40"/>
</dbReference>
<dbReference type="Proteomes" id="UP000323011">
    <property type="component" value="Unassembled WGS sequence"/>
</dbReference>
<dbReference type="Pfam" id="PF00028">
    <property type="entry name" value="Cadherin"/>
    <property type="match status" value="18"/>
</dbReference>
<feature type="domain" description="Cadherin" evidence="3">
    <location>
        <begin position="1428"/>
        <end position="1530"/>
    </location>
</feature>
<feature type="domain" description="Cadherin" evidence="3">
    <location>
        <begin position="476"/>
        <end position="577"/>
    </location>
</feature>
<feature type="domain" description="Cadherin" evidence="3">
    <location>
        <begin position="2173"/>
        <end position="2275"/>
    </location>
</feature>
<dbReference type="GO" id="GO:0005886">
    <property type="term" value="C:plasma membrane"/>
    <property type="evidence" value="ECO:0007669"/>
    <property type="project" value="UniProtKB-SubCell"/>
</dbReference>
<feature type="domain" description="Cadherin" evidence="3">
    <location>
        <begin position="4910"/>
        <end position="5086"/>
    </location>
</feature>
<dbReference type="EMBL" id="VLTN01000035">
    <property type="protein sequence ID" value="KAA0150279.1"/>
    <property type="molecule type" value="Genomic_DNA"/>
</dbReference>
<feature type="domain" description="Cadherin" evidence="3">
    <location>
        <begin position="901"/>
        <end position="1013"/>
    </location>
</feature>
<feature type="domain" description="Cadherin" evidence="3">
    <location>
        <begin position="2677"/>
        <end position="2788"/>
    </location>
</feature>
<feature type="domain" description="Cadherin" evidence="3">
    <location>
        <begin position="801"/>
        <end position="902"/>
    </location>
</feature>
<feature type="domain" description="Cadherin" evidence="3">
    <location>
        <begin position="3102"/>
        <end position="3204"/>
    </location>
</feature>
<feature type="domain" description="Cadherin" evidence="3">
    <location>
        <begin position="1120"/>
        <end position="1225"/>
    </location>
</feature>
<feature type="domain" description="Cadherin" evidence="3">
    <location>
        <begin position="3990"/>
        <end position="4090"/>
    </location>
</feature>
<feature type="domain" description="Cadherin" evidence="3">
    <location>
        <begin position="2571"/>
        <end position="2678"/>
    </location>
</feature>
<feature type="domain" description="Cadherin" evidence="3">
    <location>
        <begin position="583"/>
        <end position="677"/>
    </location>
</feature>
<feature type="domain" description="Cadherin" evidence="3">
    <location>
        <begin position="1529"/>
        <end position="1635"/>
    </location>
</feature>
<evidence type="ECO:0000259" key="3">
    <source>
        <dbReference type="PROSITE" id="PS50268"/>
    </source>
</evidence>
<dbReference type="PROSITE" id="PS50268">
    <property type="entry name" value="CADHERIN_2"/>
    <property type="match status" value="40"/>
</dbReference>
<feature type="domain" description="Cadherin" evidence="3">
    <location>
        <begin position="4096"/>
        <end position="4201"/>
    </location>
</feature>
<sequence length="5298" mass="548431">MALEGSPTQQACGSNNVFCPTGSAAPTTVSPGYYSTGGSTTTRSGQAACPAGQGKFCSGGVIQSCAAGRYGSSGGRPTDQCDGPCSRGYYCPTGSSSAYASKCGSAKVYCPLGSAAPITVPTGKYSAPLGVDEAVRYEALPCPEGKACSDGVISDPIEFTSCPGGSAEREVVEGVTGAVAGAPLEARLKAGSSGSIQFSIVKQEWNTGCLHGSDANVFTVGATDGTLRLNARQVKFNSCELFHIVVRAANFKSISDCAVSVRVVDVNERPTAICEDRTVDEHVPAGTFVGEPMSAIDPDRLQMMIWSITSPTESPFAVGPCDGQLQVRQGGSMLDASKQSLYTLVLQLADDGEPSLSTSCTMTVTVRDVNEPPKLSAESYAFSIFENVPAGSQAGRLAATDIDSSAISFKWSEADSVNHFAIDPTSGAVTVAPGSSINFEARSRYTYEAQAVDDAGNSDTAAVVITVMDDADSPSINEPASISVPELASDGTPVGAPLTATDEDANDAMTWSVISSDVFEISASTGQLRVKAGGGSKLDFETSRSTQVSVQVTDSYGRSAFRTVPVAVTDVNEPPEVSDTARSVREDAAVGTAVGGAVSALDRDENSILSFSIVSGSRGAFSIEKGGGQVRVLGQLDFETVPTYNLVVRVTDNGSPSRHADAVVTISVEDTAEPPRLAPQSVTVAESLAVGALILVLPVQDDDKSQTHTCEISKGAVGSMVTLKAAPSGSGLRLCELVVGNAGLDFDTVPSLTLTIDVTDSGTPTMQGSGTVSVTVTDVNEAPRIVDWGGVRAVSITATIGTPVGRAIDFEDDDAGQTHTWTIESTEAADNSLHPELFTIDNSGQLATGVEDLSAYFATKGLTAENPVFVVKIKVTDSGSPPLGTTTSATVQVVSGNKPPIVKAAKLSINEDAKVGHELGKVVATDPDGDAVRNFTIIFGNTGNAFDIDPATGMLWLATPIDYETRPSYSIAVQAQDDPEPKVVDGQTFTLVAFTSSAIITINLVDVNEEPALAGGEASVDELSAKGVKVGSPFMVADPDAGDKATFAIMKGNTGSVFAVQAVQDSLGKWGGQIVVDRPALNFEVTESYNLELQATDTGGLKSAASVVVTVNDVNDPPTVATLQTLVLPENTPVGSDLPATGVLVSVTDEDLDQVSMRIKSGGEGLFKLSPSGQLSLAGALDFETKDRHVLTIEAQDVHQAASDKDWVIQVSNVWEKPVYSGPKLAQVAENAAIGAKLVQAACIDQDFDDALTFSLAGAPQLFSIDSNTGAVSILSALDFETADSHQLTVVCTDREGLSASATVSVKVTDVNEAPAIVTASLDLPETEASGAAVGRIIIADQDASDTHSVTITSGNGPANAPHFVLYGSTLKLANAALDFEGESGATSFTLGIKVIDSGTPPLSASANVRVVVLDRNEPPVMLDQARSIEENSLTSAPVGAPLEASDPDQGQLLTFRITAGNDDGKFKIDPCSGQIKVDEDKGLDFETKSSYTLTVQVQDDGAAEPGPARLTDTATVTISVIDVNEPPTLQDAAASIAENSAQGTPVGAAVTGTDPERSVLAYSIAGGNTGSAFAIDSASGQISVASSVALDFESVKAFTLRVRATDDGKPKGPTLFGEADVVVSVLDVNEPPVFLAQQRSILENSAAGSAIGARLDASDPDAEQTVSFELTGGPDAASFTLSSNGQLTSSIAASFDFESKTEYAVEVTASDSATPSLQTKATIVVNVLNQNEAPTMPDATVEIAESAGVGATVPGTASLATDPDAGDRLQYELVKQEPDRPIFRVLAADGSVEVKSALLDFETVPVHRIWVRVTDIDGLADEGVITIELQDVNEPPTLLAQARAVDENAPGAPVGEPLTASDPDADDKGALTFSLLSGGAATQFAINSTSGQLSTAAGSALDHESADLIVLSVQVEDTQGLTSTAQVSVTVRDVNEAPSMAEDTFEFKVAENAVMGTQIDFVSAADVDDGDVLTWSMRVVSTGTMAAAGAGDFAINPATGALTVAKDTGLATDPPGTRLSKYLPEGNVYTLQVTVTDDGTGLLQDTATVRVTVIENNDQPELEAEYSASVSENCAANTLALELQATEYDEKDRNKLTYAILDGNYAGTFKLTTVVSTDGSSNKAELRVARPIVDFEDRTSYSLVVQVSDGFLKASTVVTVSVVGVNERPIIDAASLTMAVDENPASVGGVVGTVVARDVDAGDLLTFAFFGDGNKAGHFAIDASTGAVSVASLDIDRETTSSYSIGVRVSDAGGLVDERQLSVLVSDVNDAPVLGVSAVTVAENSPRGTVVSVGIRAKDQDTSDAISYSMGRPNCWGVQMSRPGAREYSPFVVKPVGAVRSVDFSVKAATGAVIVMRDHAEGDAEYAPPTGPSYELTLGLGGTGSGASLRRVSVTTGGGVDVADLVPTDSAAAGLLLVHTRGNTRLVLEIDASDTGRRVVTLARATGSDAVIAQWVDETENGPVGMRFGVGASSAQAPVQVSPACFEPLAASSSADAFKVSRDGNILVSDVSTNFEAQREFGFELIATDDGTPSLSSSAAVVIQVSDVNEVMSWATVPCPNTTGSFIACFSVPENTLTASSAATLGSVRAQASDPDVLTEQTLSFTVGPVGNSANDKAVFAVGATSGVVSLLQNAINFEAKAAWEVGITATDNGVPSLSKEGKVHIAVEDVNEPPALLTESLSVSETAGAGSQVGSALVITDPDPMDSHVVSIVGGNGPSEDWFRIDGTKVVLGAAPLDFEGVSGSNRFSLQVRVSDVPPAGKLPGTLAVTKTVVVSVTDANERPVIADAERQVEENSPVNTPVGDILPASDQDAGQTLSFAITSGNDDGMFKIDGCSGQVKVARAALDFETTKEFSLQVTVTDDGGVVPGPARLSASAVLTIRIVDVNEPPSLKDSAATVDENSAVGTAVGSALRGEDVDAGSVLSYAIASGNVGQVLVLDSSSGVLSVQRAAIDFETTAKYVLNVTVTDNGKPSGPPLSSWGIVTVTVRDINEAPVIEDQQRSVNENSLAGQLVGSLLAASDVDAGNSLTFAIVGGPDAAAFLVSPVGQLTVATGAALDFETRSKLFVTVRVTDSDKVRPLSDEATITVQLVDVNEAPTLAEHTVVVAENSPIGFAIEGTASRARDVDADDVLSYAIVSQSPGSFFRMLSADGAVEVRQAGIDFETSAKHSLLVRVTDKAGLSAESQLHISVADVNEAPVIADQRRSVPENSPSTSCGLPLVAADVDAKDTPYSLPFAFSIVSSSAPGAFAIDPTSGVLSTTAAAELDHEAAPEAVVRVRVTDSSGATGEAAITVMVTDVNEAPTFAHTSYSFQVAENANFQEEVDIVSAADPDKADTLRFTLRVDSAPEGGQASDLGINPSTGKVFVARKTAAAVATPSEYLPQGGVYTCTATAQDNGIGGLMATTQVVVTVVPYNDPPTLPASVVGSVRELAAASTLVATIEGSDNDQDNELSYSILDGNYADTFKLTTVASASGHNYAELRVARPIVDFEDRTSYSLVVQVSDGFLKASTVVTVTVVDVNERPIIDAASLTLTVDENPASVGGVVGTVAARDVDADDLLTFAFFGDGNKAGHFAIDASTGAVSVASLDIDRETTSSYSIGVSSPLRVVDDDARDRHTFKMGRPNCWASQASTIGKYYFAPLAAKPSGSVQLGGAVRVRGAAQARIALSVMAPTDELYKAPTGFFYQLTVGALNNAHSTIEKCSPSCFQVASAPTPAALSTREFRSFWFSVSSQGLVTLGRGESEQLSEGLLVSFQDGADAAHGPALLPTRVGVAAASSALQFSSLCFDTAQSSAEGVFAVVEDGSVRIAAASPDFEAQREFGFEVLVTDSGAPAKQAAGVVMVQVQDVNERVTWATSSCLPGLAQAFAACLTVAENTLPGSAAAVLQSIAGMATDPDTLAKQALTFSVALDGNSFEGAKLFDVAPSTGVLSVKQDGLNHEQAAEWTLVVTATDNGTPQLSASTLVHVTVEDVNEAPSLAAVVRTVAENSATGKVLVGGPILGSDVDAGQWGELAYGGQRLERVRDRALVVGSLRVLNGTAGDLNFESLEKSKYQLVVRATDGGGLTARATVTVDVTDVNEAPVLFDAVRSVRENTLAPGKVGAPVTGTDPDNAHPVLGVRQQLLYSIVGGDGVALFKVDPCSGQLEVRDEASLNFEAKPVYTLTLQARDDVQPTPLTATATVTISLVDANDAPSIVVPPGGYVLQVEELAPVGTVLVSASGLVDRISATDEDVASATADWARLRWSLKSGNSLGIFDIDAVTGQVSVADFGRMDFENKDLNAFSLVAQVCDSGAPALCAETPVRVEVLNSNEPPRLEDASRAVNENTLSEAKLVAGQQLGLDLVASDPDGPSDEAKLRWRIESGDSLGFFSISEAGRAGSLVLTAAGAMGLNHEVVDSYTLVVSVTDAGGLSDTATVTVAVADLNERPILAAATFSINENSPRLSVVAGSASLATDEDADDSHTYEVVNQVPAGVFRVANARTGQLEVDEAVLDFEAVRSHRITMRVTDAGKLSAPDAVWTVNILDVQEPPSVVAAAFEGLPENSAAGVHVGTVKASDPDADDAGKLVFSITSQEENEDGLAPFAIDPSSGSLRVAESPTSEPVRLDFEGKNLFALTVSATDSKGNSASAAVTVRLSNVNEPPMLRENGTAIAAMENTVQDIRSIMDLVRDPDAGDAFRFEILSGDRCSSGAKVIKIDASTGVLSMVALGTCTQTYDPSTPQFKPNDVDFDNKFDLMIRITDSHLASTVNHLVIKLSGSNGRPRFVSRTEPFLLDENSAVGTLVGTVFAVDQNYQKQSLEYAVGPRGANVNRPFPFKMVTREATEQDRMALAQSDAGASVQLRQVGEILVDGPIDFEGEFSTYQMVVVATDSDSNLPLTGSMDVTVGVVNLNEPPTFVDGAVGGSAMFVVTVPENSVLGTALAGDKLVATDVDSADQGSVLRYSLEGEQAAVDLFQVDPISGAMVFKGSPAALNFENVAARAFELTAVVTDSASNAVRRPVQLRFSIAATDGTPSDDSALFEISQAGKLTVKQESLDWENQAEYSFVVTVTDGDADSPLSASRPVLVIVRDVNDISVDSFAALPADVAGGVAWDVDVDPATAAVPNMYNGKVVDWRVTHGTMDALSVTAGGARLVISGTNLGKTAARIAREKAASLDPASYPEDAFTRYEVTYGPVRGTKYAATNCSRFGGQSAPNTAIVCSTSEGAGVNHIWRVTVVYDDLSDVLPFSRTSSAKTGFAPPVVTSALIADASAAAFATQGGQRFVVRGQNFGPAFYVIVQNMIAEPGGLNYS</sequence>
<dbReference type="GO" id="GO:0005509">
    <property type="term" value="F:calcium ion binding"/>
    <property type="evidence" value="ECO:0007669"/>
    <property type="project" value="InterPro"/>
</dbReference>
<reference evidence="4 5" key="1">
    <citation type="submission" date="2019-07" db="EMBL/GenBank/DDBJ databases">
        <title>Genomes of Cafeteria roenbergensis.</title>
        <authorList>
            <person name="Fischer M.G."/>
            <person name="Hackl T."/>
            <person name="Roman M."/>
        </authorList>
    </citation>
    <scope>NUCLEOTIDE SEQUENCE [LARGE SCALE GENOMIC DNA]</scope>
    <source>
        <strain evidence="4 5">BVI</strain>
    </source>
</reference>
<dbReference type="CDD" id="cd11304">
    <property type="entry name" value="Cadherin_repeat"/>
    <property type="match status" value="38"/>
</dbReference>
<feature type="domain" description="Cadherin" evidence="3">
    <location>
        <begin position="1942"/>
        <end position="2063"/>
    </location>
</feature>
<dbReference type="PANTHER" id="PTHR24026">
    <property type="entry name" value="FAT ATYPICAL CADHERIN-RELATED"/>
    <property type="match status" value="1"/>
</dbReference>